<dbReference type="InterPro" id="IPR029063">
    <property type="entry name" value="SAM-dependent_MTases_sf"/>
</dbReference>
<dbReference type="PROSITE" id="PS51622">
    <property type="entry name" value="SAM_MT_RNA_M5U_2"/>
    <property type="match status" value="1"/>
</dbReference>
<evidence type="ECO:0000259" key="7">
    <source>
        <dbReference type="PROSITE" id="PS50926"/>
    </source>
</evidence>
<comment type="caution">
    <text evidence="8">The sequence shown here is derived from an EMBL/GenBank/DDBJ whole genome shotgun (WGS) entry which is preliminary data.</text>
</comment>
<dbReference type="Proteomes" id="UP000774326">
    <property type="component" value="Unassembled WGS sequence"/>
</dbReference>
<dbReference type="GO" id="GO:0032259">
    <property type="term" value="P:methylation"/>
    <property type="evidence" value="ECO:0007669"/>
    <property type="project" value="UniProtKB-KW"/>
</dbReference>
<dbReference type="PANTHER" id="PTHR11061:SF30">
    <property type="entry name" value="TRNA (URACIL(54)-C(5))-METHYLTRANSFERASE"/>
    <property type="match status" value="1"/>
</dbReference>
<organism evidence="8 9">
    <name type="scientific">Wickerhamomyces pijperi</name>
    <name type="common">Yeast</name>
    <name type="synonym">Pichia pijperi</name>
    <dbReference type="NCBI Taxonomy" id="599730"/>
    <lineage>
        <taxon>Eukaryota</taxon>
        <taxon>Fungi</taxon>
        <taxon>Dikarya</taxon>
        <taxon>Ascomycota</taxon>
        <taxon>Saccharomycotina</taxon>
        <taxon>Saccharomycetes</taxon>
        <taxon>Phaffomycetales</taxon>
        <taxon>Wickerhamomycetaceae</taxon>
        <taxon>Wickerhamomyces</taxon>
    </lineage>
</organism>
<reference evidence="8" key="1">
    <citation type="journal article" date="2021" name="Open Biol.">
        <title>Shared evolutionary footprints suggest mitochondrial oxidative damage underlies multiple complex I losses in fungi.</title>
        <authorList>
            <person name="Schikora-Tamarit M.A."/>
            <person name="Marcet-Houben M."/>
            <person name="Nosek J."/>
            <person name="Gabaldon T."/>
        </authorList>
    </citation>
    <scope>NUCLEOTIDE SEQUENCE</scope>
    <source>
        <strain evidence="8">CBS2887</strain>
    </source>
</reference>
<dbReference type="FunFam" id="2.40.50.140:FF:000201">
    <property type="entry name" value="TRM2p tRNA methyltransferase"/>
    <property type="match status" value="1"/>
</dbReference>
<dbReference type="Gene3D" id="3.40.50.150">
    <property type="entry name" value="Vaccinia Virus protein VP39"/>
    <property type="match status" value="2"/>
</dbReference>
<dbReference type="OrthoDB" id="10250660at2759"/>
<protein>
    <recommendedName>
        <fullName evidence="7">TRAM domain-containing protein</fullName>
    </recommendedName>
</protein>
<accession>A0A9P8TRM0</accession>
<evidence type="ECO:0000256" key="3">
    <source>
        <dbReference type="ARBA" id="ARBA00022691"/>
    </source>
</evidence>
<keyword evidence="3 4" id="KW-0949">S-adenosyl-L-methionine</keyword>
<dbReference type="InterPro" id="IPR012340">
    <property type="entry name" value="NA-bd_OB-fold"/>
</dbReference>
<evidence type="ECO:0000256" key="1">
    <source>
        <dbReference type="ARBA" id="ARBA00022603"/>
    </source>
</evidence>
<sequence>MSEEIAATPAKRELSNPGSPETKPTAKKQDTENKDVTGLELSTASDKQSTTANEEKPKFKREKQPPKPKKRKYKAKDVDETSPAGVLQFEIAEILEENQLTENDIANDISSILNSSEAYHNYHREVEHAEIIKLTSNGDGLALIANPVETQKKQIVIVPFAIKGDIVTIRVFKTHPNYVESDLLKIETGGPDRDNSLIRCEYFGKCSGCQYQQLTYDTQLLYKKQTIENAYKFLAPKLQIPEVLETIPSPKQFSYRTKLTPHFDISKRVPQVEQPMFGFGAKGKSNWRETRGGDKSIVDIEECIIGTQMVNIGMANERKRFETTWKNYKKSATILLRENTKVIKDLQTPVEQQLDPASTDSNDKISYIEETSGEDKLAKTCVTETRQIVTEYINGFTFEFCAGEFFQNNNSILPKVTEYVCSNLQIPRPEGTPLYLVDAYCGSGLFSITASKGVDKVVGVDVSKESIRFAKMNAERNNVKNAVFIDGKAEKIFNEIDTPNDLTSIIIDPSRKGCDLVFLNQLSAYKPAKIVYVSCNVHSQARDLQQFLLETENGHEYKIESLRGFDFFPQTHHVESVVVLSRV</sequence>
<feature type="region of interest" description="Disordered" evidence="6">
    <location>
        <begin position="1"/>
        <end position="79"/>
    </location>
</feature>
<dbReference type="SUPFAM" id="SSF50249">
    <property type="entry name" value="Nucleic acid-binding proteins"/>
    <property type="match status" value="1"/>
</dbReference>
<feature type="binding site" evidence="4">
    <location>
        <position position="461"/>
    </location>
    <ligand>
        <name>S-adenosyl-L-methionine</name>
        <dbReference type="ChEBI" id="CHEBI:59789"/>
    </ligand>
</feature>
<feature type="active site" description="Nucleophile" evidence="4">
    <location>
        <position position="535"/>
    </location>
</feature>
<dbReference type="GO" id="GO:0009451">
    <property type="term" value="P:RNA modification"/>
    <property type="evidence" value="ECO:0007669"/>
    <property type="project" value="UniProtKB-ARBA"/>
</dbReference>
<dbReference type="GO" id="GO:0030697">
    <property type="term" value="F:tRNA (uracil(54)-C5)-methyltransferase activity, S-adenosyl methionine-dependent"/>
    <property type="evidence" value="ECO:0007669"/>
    <property type="project" value="InterPro"/>
</dbReference>
<dbReference type="PANTHER" id="PTHR11061">
    <property type="entry name" value="RNA M5U METHYLTRANSFERASE"/>
    <property type="match status" value="1"/>
</dbReference>
<proteinExistence type="inferred from homology"/>
<dbReference type="PROSITE" id="PS01231">
    <property type="entry name" value="TRMA_2"/>
    <property type="match status" value="1"/>
</dbReference>
<evidence type="ECO:0000256" key="6">
    <source>
        <dbReference type="SAM" id="MobiDB-lite"/>
    </source>
</evidence>
<dbReference type="NCBIfam" id="TIGR00479">
    <property type="entry name" value="rumA"/>
    <property type="match status" value="1"/>
</dbReference>
<dbReference type="InterPro" id="IPR002792">
    <property type="entry name" value="TRAM_dom"/>
</dbReference>
<dbReference type="Pfam" id="PF01938">
    <property type="entry name" value="TRAM"/>
    <property type="match status" value="1"/>
</dbReference>
<feature type="binding site" evidence="4">
    <location>
        <position position="407"/>
    </location>
    <ligand>
        <name>S-adenosyl-L-methionine</name>
        <dbReference type="ChEBI" id="CHEBI:59789"/>
    </ligand>
</feature>
<reference evidence="8" key="2">
    <citation type="submission" date="2021-01" db="EMBL/GenBank/DDBJ databases">
        <authorList>
            <person name="Schikora-Tamarit M.A."/>
        </authorList>
    </citation>
    <scope>NUCLEOTIDE SEQUENCE</scope>
    <source>
        <strain evidence="8">CBS2887</strain>
    </source>
</reference>
<dbReference type="Pfam" id="PF05958">
    <property type="entry name" value="tRNA_U5-meth_tr"/>
    <property type="match status" value="1"/>
</dbReference>
<evidence type="ECO:0000256" key="2">
    <source>
        <dbReference type="ARBA" id="ARBA00022679"/>
    </source>
</evidence>
<dbReference type="SUPFAM" id="SSF53335">
    <property type="entry name" value="S-adenosyl-L-methionine-dependent methyltransferases"/>
    <property type="match status" value="1"/>
</dbReference>
<feature type="compositionally biased region" description="Basic and acidic residues" evidence="6">
    <location>
        <begin position="27"/>
        <end position="37"/>
    </location>
</feature>
<feature type="domain" description="TRAM" evidence="7">
    <location>
        <begin position="120"/>
        <end position="185"/>
    </location>
</feature>
<dbReference type="PROSITE" id="PS51687">
    <property type="entry name" value="SAM_MT_RNA_M5U"/>
    <property type="match status" value="1"/>
</dbReference>
<name>A0A9P8TRM0_WICPI</name>
<comment type="similarity">
    <text evidence="4">Belongs to the class I-like SAM-binding methyltransferase superfamily. RNA M5U methyltransferase family.</text>
</comment>
<dbReference type="InterPro" id="IPR010280">
    <property type="entry name" value="U5_MeTrfase_fam"/>
</dbReference>
<keyword evidence="2 4" id="KW-0808">Transferase</keyword>
<feature type="compositionally biased region" description="Polar residues" evidence="6">
    <location>
        <begin position="40"/>
        <end position="52"/>
    </location>
</feature>
<dbReference type="PROSITE" id="PS50926">
    <property type="entry name" value="TRAM"/>
    <property type="match status" value="1"/>
</dbReference>
<dbReference type="InterPro" id="IPR030390">
    <property type="entry name" value="MeTrfase_TrmA_AS"/>
</dbReference>
<feature type="binding site" evidence="4">
    <location>
        <position position="440"/>
    </location>
    <ligand>
        <name>S-adenosyl-L-methionine</name>
        <dbReference type="ChEBI" id="CHEBI:59789"/>
    </ligand>
</feature>
<dbReference type="PROSITE" id="PS01230">
    <property type="entry name" value="TRMA_1"/>
    <property type="match status" value="1"/>
</dbReference>
<dbReference type="EMBL" id="JAEUBG010000385">
    <property type="protein sequence ID" value="KAH3688355.1"/>
    <property type="molecule type" value="Genomic_DNA"/>
</dbReference>
<keyword evidence="1 4" id="KW-0489">Methyltransferase</keyword>
<dbReference type="GO" id="GO:0008033">
    <property type="term" value="P:tRNA processing"/>
    <property type="evidence" value="ECO:0007669"/>
    <property type="project" value="InterPro"/>
</dbReference>
<dbReference type="AlphaFoldDB" id="A0A9P8TRM0"/>
<gene>
    <name evidence="8" type="ORF">WICPIJ_000661</name>
</gene>
<dbReference type="InterPro" id="IPR025795">
    <property type="entry name" value="tRNA_(uracil-5-)_MeTrfase"/>
</dbReference>
<dbReference type="InterPro" id="IPR030391">
    <property type="entry name" value="MeTrfase_TrmA_CS"/>
</dbReference>
<evidence type="ECO:0000256" key="4">
    <source>
        <dbReference type="PROSITE-ProRule" id="PRU01024"/>
    </source>
</evidence>
<evidence type="ECO:0000313" key="9">
    <source>
        <dbReference type="Proteomes" id="UP000774326"/>
    </source>
</evidence>
<evidence type="ECO:0000313" key="8">
    <source>
        <dbReference type="EMBL" id="KAH3688355.1"/>
    </source>
</evidence>
<feature type="compositionally biased region" description="Basic and acidic residues" evidence="6">
    <location>
        <begin position="53"/>
        <end position="65"/>
    </location>
</feature>
<dbReference type="Gene3D" id="2.40.50.140">
    <property type="entry name" value="Nucleic acid-binding proteins"/>
    <property type="match status" value="1"/>
</dbReference>
<evidence type="ECO:0000256" key="5">
    <source>
        <dbReference type="PROSITE-ProRule" id="PRU10015"/>
    </source>
</evidence>
<keyword evidence="9" id="KW-1185">Reference proteome</keyword>
<feature type="active site" evidence="5">
    <location>
        <position position="535"/>
    </location>
</feature>
<feature type="binding site" evidence="4">
    <location>
        <position position="508"/>
    </location>
    <ligand>
        <name>S-adenosyl-L-methionine</name>
        <dbReference type="ChEBI" id="CHEBI:59789"/>
    </ligand>
</feature>